<comment type="caution">
    <text evidence="4">The sequence shown here is derived from an EMBL/GenBank/DDBJ whole genome shotgun (WGS) entry which is preliminary data.</text>
</comment>
<feature type="transmembrane region" description="Helical" evidence="2">
    <location>
        <begin position="37"/>
        <end position="65"/>
    </location>
</feature>
<reference evidence="4" key="1">
    <citation type="submission" date="2013-05" db="EMBL/GenBank/DDBJ databases">
        <authorList>
            <person name="Yim A.K.Y."/>
            <person name="Chan T.F."/>
            <person name="Ji K.M."/>
            <person name="Liu X.Y."/>
            <person name="Zhou J.W."/>
            <person name="Li R.Q."/>
            <person name="Yang K.Y."/>
            <person name="Li J."/>
            <person name="Li M."/>
            <person name="Law P.T.W."/>
            <person name="Wu Y.L."/>
            <person name="Cai Z.L."/>
            <person name="Qin H."/>
            <person name="Bao Y."/>
            <person name="Leung R.K.K."/>
            <person name="Ng P.K.S."/>
            <person name="Zou J."/>
            <person name="Zhong X.J."/>
            <person name="Ran P.X."/>
            <person name="Zhong N.S."/>
            <person name="Liu Z.G."/>
            <person name="Tsui S.K.W."/>
        </authorList>
    </citation>
    <scope>NUCLEOTIDE SEQUENCE</scope>
    <source>
        <strain evidence="4">Derf</strain>
        <tissue evidence="4">Whole organism</tissue>
    </source>
</reference>
<dbReference type="SUPFAM" id="SSF57501">
    <property type="entry name" value="Cystine-knot cytokines"/>
    <property type="match status" value="1"/>
</dbReference>
<feature type="domain" description="Platelet-derived growth factor (PDGF) family profile" evidence="3">
    <location>
        <begin position="128"/>
        <end position="216"/>
    </location>
</feature>
<keyword evidence="2" id="KW-0812">Transmembrane</keyword>
<dbReference type="Proteomes" id="UP000790347">
    <property type="component" value="Unassembled WGS sequence"/>
</dbReference>
<dbReference type="GO" id="GO:0008083">
    <property type="term" value="F:growth factor activity"/>
    <property type="evidence" value="ECO:0007669"/>
    <property type="project" value="InterPro"/>
</dbReference>
<accession>A0A922I757</accession>
<proteinExistence type="predicted"/>
<evidence type="ECO:0000256" key="1">
    <source>
        <dbReference type="SAM" id="MobiDB-lite"/>
    </source>
</evidence>
<dbReference type="GO" id="GO:0016020">
    <property type="term" value="C:membrane"/>
    <property type="evidence" value="ECO:0007669"/>
    <property type="project" value="InterPro"/>
</dbReference>
<keyword evidence="2" id="KW-1133">Transmembrane helix</keyword>
<dbReference type="Pfam" id="PF00341">
    <property type="entry name" value="PDGF"/>
    <property type="match status" value="1"/>
</dbReference>
<evidence type="ECO:0000259" key="3">
    <source>
        <dbReference type="PROSITE" id="PS50278"/>
    </source>
</evidence>
<evidence type="ECO:0000313" key="4">
    <source>
        <dbReference type="EMBL" id="KAH9522707.1"/>
    </source>
</evidence>
<feature type="compositionally biased region" description="Low complexity" evidence="1">
    <location>
        <begin position="218"/>
        <end position="245"/>
    </location>
</feature>
<dbReference type="PANTHER" id="PTHR21719">
    <property type="entry name" value="FI06402P-RELATED"/>
    <property type="match status" value="1"/>
</dbReference>
<organism evidence="4 5">
    <name type="scientific">Dermatophagoides farinae</name>
    <name type="common">American house dust mite</name>
    <dbReference type="NCBI Taxonomy" id="6954"/>
    <lineage>
        <taxon>Eukaryota</taxon>
        <taxon>Metazoa</taxon>
        <taxon>Ecdysozoa</taxon>
        <taxon>Arthropoda</taxon>
        <taxon>Chelicerata</taxon>
        <taxon>Arachnida</taxon>
        <taxon>Acari</taxon>
        <taxon>Acariformes</taxon>
        <taxon>Sarcoptiformes</taxon>
        <taxon>Astigmata</taxon>
        <taxon>Psoroptidia</taxon>
        <taxon>Analgoidea</taxon>
        <taxon>Pyroglyphidae</taxon>
        <taxon>Dermatophagoidinae</taxon>
        <taxon>Dermatophagoides</taxon>
    </lineage>
</organism>
<dbReference type="InterPro" id="IPR029034">
    <property type="entry name" value="Cystine-knot_cytokine"/>
</dbReference>
<dbReference type="PANTHER" id="PTHR21719:SF1">
    <property type="entry name" value="FI06402P-RELATED"/>
    <property type="match status" value="1"/>
</dbReference>
<sequence>MVIQLFKRKSISSAAIMTKVANKYMAKTRTTMTMTGMITLAGIISFIISHTISSLTMIIIIGNLFTSSLYSLRPFVICDIIHDDNNNHANSDQYQYQRLIINQPNSNESLLASEHYNRVLKYAKCQYPMAKVVNIQNELQNPSATKKYIPHCTILHYCGEHTGCCRLETEHCIAKTIEMVRLYFWTIEITARGHKKGIEVIMMKNHTECMCAPINQKSSSSPSSSSSSLSINHHGANRSSSSSYHSNHHQHRFNPTTLRFEPVTTSLLLSSYPTTLLPTTITTTTTTTMKKQRKKPIVDRSKSIRTNNST</sequence>
<keyword evidence="2" id="KW-0472">Membrane</keyword>
<dbReference type="Gene3D" id="2.10.90.10">
    <property type="entry name" value="Cystine-knot cytokines"/>
    <property type="match status" value="1"/>
</dbReference>
<feature type="region of interest" description="Disordered" evidence="1">
    <location>
        <begin position="285"/>
        <end position="310"/>
    </location>
</feature>
<protein>
    <recommendedName>
        <fullName evidence="3">Platelet-derived growth factor (PDGF) family profile domain-containing protein</fullName>
    </recommendedName>
</protein>
<gene>
    <name evidence="4" type="ORF">DERF_006271</name>
</gene>
<dbReference type="AlphaFoldDB" id="A0A922I757"/>
<reference evidence="4" key="2">
    <citation type="journal article" date="2022" name="Res Sq">
        <title>Comparative Genomics Reveals Insights into the Divergent Evolution of Astigmatic Mites and Household Pest Adaptations.</title>
        <authorList>
            <person name="Xiong Q."/>
            <person name="Wan A.T.-Y."/>
            <person name="Liu X.-Y."/>
            <person name="Fung C.S.-H."/>
            <person name="Xiao X."/>
            <person name="Malainual N."/>
            <person name="Hou J."/>
            <person name="Wang L."/>
            <person name="Wang M."/>
            <person name="Yang K."/>
            <person name="Cui Y."/>
            <person name="Leung E."/>
            <person name="Nong W."/>
            <person name="Shin S.-K."/>
            <person name="Au S."/>
            <person name="Jeong K.Y."/>
            <person name="Chew F.T."/>
            <person name="Hui J."/>
            <person name="Leung T.F."/>
            <person name="Tungtrongchitr A."/>
            <person name="Zhong N."/>
            <person name="Liu Z."/>
            <person name="Tsui S."/>
        </authorList>
    </citation>
    <scope>NUCLEOTIDE SEQUENCE</scope>
    <source>
        <strain evidence="4">Derf</strain>
        <tissue evidence="4">Whole organism</tissue>
    </source>
</reference>
<evidence type="ECO:0000313" key="5">
    <source>
        <dbReference type="Proteomes" id="UP000790347"/>
    </source>
</evidence>
<dbReference type="InterPro" id="IPR000072">
    <property type="entry name" value="PDGF/VEGF_dom"/>
</dbReference>
<dbReference type="GO" id="GO:0035099">
    <property type="term" value="P:hemocyte migration"/>
    <property type="evidence" value="ECO:0007669"/>
    <property type="project" value="TreeGrafter"/>
</dbReference>
<dbReference type="EMBL" id="ASGP02000002">
    <property type="protein sequence ID" value="KAH9522707.1"/>
    <property type="molecule type" value="Genomic_DNA"/>
</dbReference>
<name>A0A922I757_DERFA</name>
<dbReference type="PROSITE" id="PS50278">
    <property type="entry name" value="PDGF_2"/>
    <property type="match status" value="1"/>
</dbReference>
<keyword evidence="5" id="KW-1185">Reference proteome</keyword>
<evidence type="ECO:0000256" key="2">
    <source>
        <dbReference type="SAM" id="Phobius"/>
    </source>
</evidence>
<feature type="region of interest" description="Disordered" evidence="1">
    <location>
        <begin position="215"/>
        <end position="252"/>
    </location>
</feature>